<dbReference type="CDD" id="cd17393">
    <property type="entry name" value="MFS_MosC_like"/>
    <property type="match status" value="1"/>
</dbReference>
<evidence type="ECO:0000313" key="7">
    <source>
        <dbReference type="EMBL" id="NEX47317.1"/>
    </source>
</evidence>
<evidence type="ECO:0000256" key="2">
    <source>
        <dbReference type="ARBA" id="ARBA00022692"/>
    </source>
</evidence>
<feature type="domain" description="Major facilitator superfamily (MFS) profile" evidence="6">
    <location>
        <begin position="206"/>
        <end position="397"/>
    </location>
</feature>
<feature type="transmembrane region" description="Helical" evidence="5">
    <location>
        <begin position="162"/>
        <end position="180"/>
    </location>
</feature>
<proteinExistence type="predicted"/>
<evidence type="ECO:0000256" key="5">
    <source>
        <dbReference type="SAM" id="Phobius"/>
    </source>
</evidence>
<dbReference type="EMBL" id="JAAIKE010000004">
    <property type="protein sequence ID" value="NEX47317.1"/>
    <property type="molecule type" value="Genomic_DNA"/>
</dbReference>
<dbReference type="InterPro" id="IPR051788">
    <property type="entry name" value="MFS_Transporter"/>
</dbReference>
<keyword evidence="2 5" id="KW-0812">Transmembrane</keyword>
<feature type="transmembrane region" description="Helical" evidence="5">
    <location>
        <begin position="136"/>
        <end position="156"/>
    </location>
</feature>
<feature type="transmembrane region" description="Helical" evidence="5">
    <location>
        <begin position="96"/>
        <end position="115"/>
    </location>
</feature>
<name>A0A6B3RMK9_9RHOB</name>
<dbReference type="InterPro" id="IPR020846">
    <property type="entry name" value="MFS_dom"/>
</dbReference>
<keyword evidence="3 5" id="KW-1133">Transmembrane helix</keyword>
<feature type="transmembrane region" description="Helical" evidence="5">
    <location>
        <begin position="358"/>
        <end position="376"/>
    </location>
</feature>
<feature type="transmembrane region" description="Helical" evidence="5">
    <location>
        <begin position="200"/>
        <end position="219"/>
    </location>
</feature>
<evidence type="ECO:0000313" key="8">
    <source>
        <dbReference type="Proteomes" id="UP000481421"/>
    </source>
</evidence>
<dbReference type="AlphaFoldDB" id="A0A6B3RMK9"/>
<sequence length="397" mass="40539">MTEANRARWAVAMMFAAAGFVMGAWAPQIPLLLPRHQISEFTLGLLILVLGLGAVGAMVFTGRLIGRYGSVAVLRAFALSAAAALPIVVFSPSLVVLTPAMALLGALIGCMDVAMNANAVEVERRLGRAIMSSSHGFWSLGGFVGGSAGAWVISLWGAETQAALVAVVTAALVIAVMPFLRGEAPAPVTATASGEKTVLLPRAAGLWLLGALALFSMVPEGAVLDWAALYLQKDMQSDVFRSGLGFAFFAGAMALMRFAGDSVRNRFGAVLTLRVSGLVAAAGMMLAALAPTDTLAIAAFFITGLGVANMVPILFSAAGNYPGVSSGSAISAVTMVGYAGILVAPASIGFVAEAIGFRVTYGVLSLLLVVVALLAGRTSGADEVQAAPEEDAHRPAA</sequence>
<keyword evidence="8" id="KW-1185">Reference proteome</keyword>
<feature type="transmembrane region" description="Helical" evidence="5">
    <location>
        <begin position="72"/>
        <end position="90"/>
    </location>
</feature>
<feature type="transmembrane region" description="Helical" evidence="5">
    <location>
        <begin position="38"/>
        <end position="60"/>
    </location>
</feature>
<evidence type="ECO:0000256" key="1">
    <source>
        <dbReference type="ARBA" id="ARBA00004141"/>
    </source>
</evidence>
<comment type="caution">
    <text evidence="7">The sequence shown here is derived from an EMBL/GenBank/DDBJ whole genome shotgun (WGS) entry which is preliminary data.</text>
</comment>
<evidence type="ECO:0000259" key="6">
    <source>
        <dbReference type="PROSITE" id="PS50850"/>
    </source>
</evidence>
<dbReference type="InterPro" id="IPR011701">
    <property type="entry name" value="MFS"/>
</dbReference>
<dbReference type="GO" id="GO:0016020">
    <property type="term" value="C:membrane"/>
    <property type="evidence" value="ECO:0007669"/>
    <property type="project" value="UniProtKB-SubCell"/>
</dbReference>
<reference evidence="7 8" key="1">
    <citation type="submission" date="2020-02" db="EMBL/GenBank/DDBJ databases">
        <title>Rhodobacter algicola sp. nov., isolated from microalga culture.</title>
        <authorList>
            <person name="Park C.-Y."/>
        </authorList>
    </citation>
    <scope>NUCLEOTIDE SEQUENCE [LARGE SCALE GENOMIC DNA]</scope>
    <source>
        <strain evidence="7 8">ETT8</strain>
    </source>
</reference>
<comment type="subcellular location">
    <subcellularLocation>
        <location evidence="1">Membrane</location>
        <topology evidence="1">Multi-pass membrane protein</topology>
    </subcellularLocation>
</comment>
<evidence type="ECO:0000256" key="3">
    <source>
        <dbReference type="ARBA" id="ARBA00022989"/>
    </source>
</evidence>
<dbReference type="GO" id="GO:0022857">
    <property type="term" value="F:transmembrane transporter activity"/>
    <property type="evidence" value="ECO:0007669"/>
    <property type="project" value="InterPro"/>
</dbReference>
<feature type="transmembrane region" description="Helical" evidence="5">
    <location>
        <begin position="7"/>
        <end position="26"/>
    </location>
</feature>
<dbReference type="Proteomes" id="UP000481421">
    <property type="component" value="Unassembled WGS sequence"/>
</dbReference>
<dbReference type="PROSITE" id="PS50850">
    <property type="entry name" value="MFS"/>
    <property type="match status" value="1"/>
</dbReference>
<gene>
    <name evidence="7" type="ORF">G3572_13965</name>
</gene>
<feature type="transmembrane region" description="Helical" evidence="5">
    <location>
        <begin position="329"/>
        <end position="352"/>
    </location>
</feature>
<feature type="transmembrane region" description="Helical" evidence="5">
    <location>
        <begin position="296"/>
        <end position="317"/>
    </location>
</feature>
<dbReference type="Gene3D" id="1.20.1250.20">
    <property type="entry name" value="MFS general substrate transporter like domains"/>
    <property type="match status" value="2"/>
</dbReference>
<dbReference type="PANTHER" id="PTHR23514">
    <property type="entry name" value="BYPASS OF STOP CODON PROTEIN 6"/>
    <property type="match status" value="1"/>
</dbReference>
<organism evidence="7 8">
    <name type="scientific">Pseudotabrizicola algicola</name>
    <dbReference type="NCBI Taxonomy" id="2709381"/>
    <lineage>
        <taxon>Bacteria</taxon>
        <taxon>Pseudomonadati</taxon>
        <taxon>Pseudomonadota</taxon>
        <taxon>Alphaproteobacteria</taxon>
        <taxon>Rhodobacterales</taxon>
        <taxon>Paracoccaceae</taxon>
        <taxon>Pseudotabrizicola</taxon>
    </lineage>
</organism>
<dbReference type="Pfam" id="PF07690">
    <property type="entry name" value="MFS_1"/>
    <property type="match status" value="1"/>
</dbReference>
<protein>
    <submittedName>
        <fullName evidence="7">MFS transporter</fullName>
    </submittedName>
</protein>
<dbReference type="SUPFAM" id="SSF103473">
    <property type="entry name" value="MFS general substrate transporter"/>
    <property type="match status" value="1"/>
</dbReference>
<keyword evidence="4 5" id="KW-0472">Membrane</keyword>
<dbReference type="InterPro" id="IPR036259">
    <property type="entry name" value="MFS_trans_sf"/>
</dbReference>
<feature type="transmembrane region" description="Helical" evidence="5">
    <location>
        <begin position="271"/>
        <end position="290"/>
    </location>
</feature>
<feature type="transmembrane region" description="Helical" evidence="5">
    <location>
        <begin position="239"/>
        <end position="259"/>
    </location>
</feature>
<accession>A0A6B3RMK9</accession>
<dbReference type="PANTHER" id="PTHR23514:SF13">
    <property type="entry name" value="INNER MEMBRANE PROTEIN YBJJ"/>
    <property type="match status" value="1"/>
</dbReference>
<evidence type="ECO:0000256" key="4">
    <source>
        <dbReference type="ARBA" id="ARBA00023136"/>
    </source>
</evidence>